<dbReference type="Proteomes" id="UP000326877">
    <property type="component" value="Unassembled WGS sequence"/>
</dbReference>
<name>A0A5N7CGI4_PETAA</name>
<dbReference type="AlphaFoldDB" id="A0A5N7CGI4"/>
<evidence type="ECO:0000313" key="1">
    <source>
        <dbReference type="EMBL" id="KAE8392878.1"/>
    </source>
</evidence>
<sequence length="348" mass="40015">MASSSSNSPPVTAQTLFCPSIFQKQLMLSFADHQIPRYLFRLVAPETAGDMTTSTVTPPAWMWARINSPEDIFRRDPEDAASLLYSHLKWECDDDCNLMSWTSSLLLALQYGFYRHVKDNNEPSLNEISLFILDTRGFPEGTFIKDTDAMKALKEYSTDIKDFLEFRLNKSGKSKRYYFGEYLTQGQLDIQGKCVSVSLQRIIDLGLFELYPELGDRSKWNIWAKRVIKLRDIFAHPCLTTHSEVRRALTIAQGCFRDCWVVPFAASLLALKSRKQDDTKIVEAFSAMFAAEEIAELSLQNIQIDYDRLPEVKQFARLIGSIHHRFYNKDISSLLKPFTKLEITDCLR</sequence>
<gene>
    <name evidence="1" type="ORF">BDV23DRAFT_192235</name>
</gene>
<proteinExistence type="predicted"/>
<protein>
    <submittedName>
        <fullName evidence="1">Uncharacterized protein</fullName>
    </submittedName>
</protein>
<dbReference type="OrthoDB" id="4152607at2759"/>
<organism evidence="1">
    <name type="scientific">Petromyces alliaceus</name>
    <name type="common">Aspergillus alliaceus</name>
    <dbReference type="NCBI Taxonomy" id="209559"/>
    <lineage>
        <taxon>Eukaryota</taxon>
        <taxon>Fungi</taxon>
        <taxon>Dikarya</taxon>
        <taxon>Ascomycota</taxon>
        <taxon>Pezizomycotina</taxon>
        <taxon>Eurotiomycetes</taxon>
        <taxon>Eurotiomycetidae</taxon>
        <taxon>Eurotiales</taxon>
        <taxon>Aspergillaceae</taxon>
        <taxon>Aspergillus</taxon>
        <taxon>Aspergillus subgen. Circumdati</taxon>
    </lineage>
</organism>
<accession>A0A5N7CGI4</accession>
<dbReference type="EMBL" id="ML735233">
    <property type="protein sequence ID" value="KAE8392878.1"/>
    <property type="molecule type" value="Genomic_DNA"/>
</dbReference>
<reference evidence="1" key="1">
    <citation type="submission" date="2019-04" db="EMBL/GenBank/DDBJ databases">
        <title>Friends and foes A comparative genomics studyof 23 Aspergillus species from section Flavi.</title>
        <authorList>
            <consortium name="DOE Joint Genome Institute"/>
            <person name="Kjaerbolling I."/>
            <person name="Vesth T."/>
            <person name="Frisvad J.C."/>
            <person name="Nybo J.L."/>
            <person name="Theobald S."/>
            <person name="Kildgaard S."/>
            <person name="Isbrandt T."/>
            <person name="Kuo A."/>
            <person name="Sato A."/>
            <person name="Lyhne E.K."/>
            <person name="Kogle M.E."/>
            <person name="Wiebenga A."/>
            <person name="Kun R.S."/>
            <person name="Lubbers R.J."/>
            <person name="Makela M.R."/>
            <person name="Barry K."/>
            <person name="Chovatia M."/>
            <person name="Clum A."/>
            <person name="Daum C."/>
            <person name="Haridas S."/>
            <person name="He G."/>
            <person name="LaButti K."/>
            <person name="Lipzen A."/>
            <person name="Mondo S."/>
            <person name="Riley R."/>
            <person name="Salamov A."/>
            <person name="Simmons B.A."/>
            <person name="Magnuson J.K."/>
            <person name="Henrissat B."/>
            <person name="Mortensen U.H."/>
            <person name="Larsen T.O."/>
            <person name="Devries R.P."/>
            <person name="Grigoriev I.V."/>
            <person name="Machida M."/>
            <person name="Baker S.E."/>
            <person name="Andersen M.R."/>
        </authorList>
    </citation>
    <scope>NUCLEOTIDE SEQUENCE [LARGE SCALE GENOMIC DNA]</scope>
    <source>
        <strain evidence="1">IBT 14317</strain>
    </source>
</reference>